<dbReference type="SUPFAM" id="SSF53474">
    <property type="entry name" value="alpha/beta-Hydrolases"/>
    <property type="match status" value="1"/>
</dbReference>
<comment type="caution">
    <text evidence="3">The sequence shown here is derived from an EMBL/GenBank/DDBJ whole genome shotgun (WGS) entry which is preliminary data.</text>
</comment>
<feature type="chain" id="PRO_5040122215" evidence="1">
    <location>
        <begin position="20"/>
        <end position="544"/>
    </location>
</feature>
<dbReference type="PANTHER" id="PTHR11559">
    <property type="entry name" value="CARBOXYLESTERASE"/>
    <property type="match status" value="1"/>
</dbReference>
<evidence type="ECO:0000256" key="1">
    <source>
        <dbReference type="SAM" id="SignalP"/>
    </source>
</evidence>
<evidence type="ECO:0000313" key="4">
    <source>
        <dbReference type="Proteomes" id="UP000703269"/>
    </source>
</evidence>
<dbReference type="EMBL" id="BPQB01000027">
    <property type="protein sequence ID" value="GJE92593.1"/>
    <property type="molecule type" value="Genomic_DNA"/>
</dbReference>
<dbReference type="PROSITE" id="PS00941">
    <property type="entry name" value="CARBOXYLESTERASE_B_2"/>
    <property type="match status" value="1"/>
</dbReference>
<organism evidence="3 4">
    <name type="scientific">Phanerochaete sordida</name>
    <dbReference type="NCBI Taxonomy" id="48140"/>
    <lineage>
        <taxon>Eukaryota</taxon>
        <taxon>Fungi</taxon>
        <taxon>Dikarya</taxon>
        <taxon>Basidiomycota</taxon>
        <taxon>Agaricomycotina</taxon>
        <taxon>Agaricomycetes</taxon>
        <taxon>Polyporales</taxon>
        <taxon>Phanerochaetaceae</taxon>
        <taxon>Phanerochaete</taxon>
    </lineage>
</organism>
<dbReference type="InterPro" id="IPR019819">
    <property type="entry name" value="Carboxylesterase_B_CS"/>
</dbReference>
<dbReference type="OrthoDB" id="408631at2759"/>
<dbReference type="Gene3D" id="3.40.50.1820">
    <property type="entry name" value="alpha/beta hydrolase"/>
    <property type="match status" value="1"/>
</dbReference>
<dbReference type="Pfam" id="PF00135">
    <property type="entry name" value="COesterase"/>
    <property type="match status" value="1"/>
</dbReference>
<feature type="signal peptide" evidence="1">
    <location>
        <begin position="1"/>
        <end position="19"/>
    </location>
</feature>
<sequence length="544" mass="57806">MRSLVSVCLTLFARHAALAASLAAPAPPKVTLDAGTFLGTVDGLAHRFTGIPFAQPPIGDLRLRLPVAPPPYTGTHNATAFGLACTQLPSGPDFPASIASNVTAFFDGMAPPQSGEDCLTINVWTPAGVAPGAKLPVVVWIYGGGFTMGSTGAFNGSAVVSRSVEMGTPVVYVSMNYRLSVFGFLASKEVMDARVGNLGLQDQRLALHWVQKYVHAFAGDPTKVTIWGESAGAVSVAMHLVANRGAAQGLFRGAFMNSGSPLSTGDLTHAQQFYDSVVADTGCAGARDTLQCLREAPFEVLQSAAMALPGLFTPQSLNIPFNPRADGVFITDNPQTLVARGEIADVPFVNGDCDDEGTLFTIQLLNITTEAELRTYLATIYLPGATPAELDDVLRLYPQDPAQGSPFGTGAANALSPQFKRLAAIQGDLIFQAERRFLLAQRAGKQRVFSYLNKRLKATPGLGSAHATDLLNVYGPGDMTDYLVNFVNNLDPNGPGLLHWPAFTEAERQLLTFQDGDVPLAISLDDFRAEGMALFTRLLQATPF</sequence>
<accession>A0A9P3LFF6</accession>
<protein>
    <submittedName>
        <fullName evidence="3">Lipase 4</fullName>
    </submittedName>
</protein>
<dbReference type="AlphaFoldDB" id="A0A9P3LFF6"/>
<dbReference type="Proteomes" id="UP000703269">
    <property type="component" value="Unassembled WGS sequence"/>
</dbReference>
<proteinExistence type="predicted"/>
<feature type="domain" description="Carboxylesterase type B" evidence="2">
    <location>
        <begin position="28"/>
        <end position="515"/>
    </location>
</feature>
<dbReference type="InterPro" id="IPR002018">
    <property type="entry name" value="CarbesteraseB"/>
</dbReference>
<name>A0A9P3LFF6_9APHY</name>
<evidence type="ECO:0000259" key="2">
    <source>
        <dbReference type="Pfam" id="PF00135"/>
    </source>
</evidence>
<dbReference type="InterPro" id="IPR029058">
    <property type="entry name" value="AB_hydrolase_fold"/>
</dbReference>
<keyword evidence="1" id="KW-0732">Signal</keyword>
<dbReference type="InterPro" id="IPR050309">
    <property type="entry name" value="Type-B_Carboxylest/Lipase"/>
</dbReference>
<reference evidence="3 4" key="1">
    <citation type="submission" date="2021-08" db="EMBL/GenBank/DDBJ databases">
        <title>Draft Genome Sequence of Phanerochaete sordida strain YK-624.</title>
        <authorList>
            <person name="Mori T."/>
            <person name="Dohra H."/>
            <person name="Suzuki T."/>
            <person name="Kawagishi H."/>
            <person name="Hirai H."/>
        </authorList>
    </citation>
    <scope>NUCLEOTIDE SEQUENCE [LARGE SCALE GENOMIC DNA]</scope>
    <source>
        <strain evidence="3 4">YK-624</strain>
    </source>
</reference>
<evidence type="ECO:0000313" key="3">
    <source>
        <dbReference type="EMBL" id="GJE92593.1"/>
    </source>
</evidence>
<keyword evidence="4" id="KW-1185">Reference proteome</keyword>
<gene>
    <name evidence="3" type="ORF">PsYK624_087480</name>
</gene>